<feature type="transmembrane region" description="Helical" evidence="1">
    <location>
        <begin position="197"/>
        <end position="217"/>
    </location>
</feature>
<sequence>MTDHVTINLAKGLSTIILTNTEASAAVDHWISQNAALEELEKQHAWMRPSFTELAQFSLNTSNFGLYLRVFGGALLSMFDLITDIYMTYLFFNTDGQEFYGQVNAWLIGLTIFLQILLSNFQNTKKSNFLRDALYGFRPALDAYRVGSGAEKEDHQVVEPLAEMSACKYVEVAFGTIPALHVQIFAILRANDQKVDALISILVSAATIGFTSSMISYDWDLSPTNRANNPLFCGYIPDSALKRAACFFSMMWLTVSRRSVPFPLLVLFSFHWAGVL</sequence>
<evidence type="ECO:0000313" key="3">
    <source>
        <dbReference type="Proteomes" id="UP001162640"/>
    </source>
</evidence>
<feature type="transmembrane region" description="Helical" evidence="1">
    <location>
        <begin position="103"/>
        <end position="121"/>
    </location>
</feature>
<protein>
    <submittedName>
        <fullName evidence="2">Uncharacterized protein</fullName>
    </submittedName>
</protein>
<proteinExistence type="predicted"/>
<gene>
    <name evidence="2" type="ORF">TL16_g08518</name>
</gene>
<keyword evidence="1" id="KW-0812">Transmembrane</keyword>
<accession>A0A9W7AYG5</accession>
<reference evidence="3" key="1">
    <citation type="journal article" date="2023" name="Commun. Biol.">
        <title>Genome analysis of Parmales, the sister group of diatoms, reveals the evolutionary specialization of diatoms from phago-mixotrophs to photoautotrophs.</title>
        <authorList>
            <person name="Ban H."/>
            <person name="Sato S."/>
            <person name="Yoshikawa S."/>
            <person name="Yamada K."/>
            <person name="Nakamura Y."/>
            <person name="Ichinomiya M."/>
            <person name="Sato N."/>
            <person name="Blanc-Mathieu R."/>
            <person name="Endo H."/>
            <person name="Kuwata A."/>
            <person name="Ogata H."/>
        </authorList>
    </citation>
    <scope>NUCLEOTIDE SEQUENCE [LARGE SCALE GENOMIC DNA]</scope>
</reference>
<dbReference type="Proteomes" id="UP001162640">
    <property type="component" value="Unassembled WGS sequence"/>
</dbReference>
<dbReference type="AlphaFoldDB" id="A0A9W7AYG5"/>
<keyword evidence="1" id="KW-0472">Membrane</keyword>
<evidence type="ECO:0000256" key="1">
    <source>
        <dbReference type="SAM" id="Phobius"/>
    </source>
</evidence>
<organism evidence="2 3">
    <name type="scientific">Triparma laevis f. inornata</name>
    <dbReference type="NCBI Taxonomy" id="1714386"/>
    <lineage>
        <taxon>Eukaryota</taxon>
        <taxon>Sar</taxon>
        <taxon>Stramenopiles</taxon>
        <taxon>Ochrophyta</taxon>
        <taxon>Bolidophyceae</taxon>
        <taxon>Parmales</taxon>
        <taxon>Triparmaceae</taxon>
        <taxon>Triparma</taxon>
    </lineage>
</organism>
<dbReference type="EMBL" id="BLQM01000281">
    <property type="protein sequence ID" value="GMH80369.1"/>
    <property type="molecule type" value="Genomic_DNA"/>
</dbReference>
<evidence type="ECO:0000313" key="2">
    <source>
        <dbReference type="EMBL" id="GMH80369.1"/>
    </source>
</evidence>
<name>A0A9W7AYG5_9STRA</name>
<feature type="transmembrane region" description="Helical" evidence="1">
    <location>
        <begin position="66"/>
        <end position="91"/>
    </location>
</feature>
<comment type="caution">
    <text evidence="2">The sequence shown here is derived from an EMBL/GenBank/DDBJ whole genome shotgun (WGS) entry which is preliminary data.</text>
</comment>
<keyword evidence="1" id="KW-1133">Transmembrane helix</keyword>